<evidence type="ECO:0000259" key="2">
    <source>
        <dbReference type="SMART" id="SM00912"/>
    </source>
</evidence>
<sequence length="1515" mass="146836">MKTTTNTTNTPTGPALRLLCACLLLATGLARGAPQSPQVLAGQASFGQQGNVFSITNTPNTIIQWQSFSVNAGDITRFIQQDSNSAVLNRIVGQDPSRILGALQSNGQVFLINPNGVLFGRDARIDVNGLTASSLNLSNADFLAGKRNFSAAPGAAAVRNEGSISTPSGGHVFLIAPNVENSGVIHSPQGEVVLAAGHSVQLVDSRNPDLHVVVSAPASEALNLGRIVAEGGKVGIYGALVRQRGALSADSARVGEHGQIVFKASADALLEAGSVTSARGGSLSVQGERVGMTGDARIEAAGGSVLLGGGWQGKNALVRNARQTVMGKNAAIDADGGTVVLWSDGATRASGRITARGGQVETSGRHLDVHGMRVEARGWLLDPYDVTIGNNGSTVLLDAVDTFADGMPSTAVTLLDVAMLNSAAPATAIKVQATHDVLVDGAIALSAGSAGSLTIDAGNHITINAPVSTSGRALTLNANASPYASGSGGVFVNSTVSTGGGAVSMSGDSVYIGAGGSAVVNSGSGSMAFVAGKQFTLNSNSTLQGGAAIAIVSDQVSMPGGMIGPAGSARPVVSIAPLTPGRPIEIANGGPSQSILRLSPFDLNPIHSSDLIIGGDSYEGVISVTGQLGGAATPLETQALSLRSGGTISVTAPLIMLPGTGSVLTLARHGYADGAVLTTANGMLSADHIAIHSDAMTLGGLITSTGAVGGSVTLAPHDGATIIHAGANAVDGPGQLGLSESELKLVTADKLIIGGQANQTGALDVTGLLDMSGNLTAGSKLALIAGAGNLTLHDAVITPGSLYLSGSSIANTSTAPARASAIGLSARGQIGSSGATPSPFYTQTSALTADNATDGGTSDIDISNTGTLNLGSVTQTGVANVSPITVANKGGMTVMAGGQGVRSNGGAISLSTASPLTIDGSVASNGGALALTAGNGGTLTVGPSGSVASGAGNMSLQGGAIINNGSLSATSGNITLSAPTVSGSGTATSASGTVTGTGPGTIPATPTVESCIATPSQSACAGILAQAFQSCLGNPAISYCASLLPSLGTCVSNPATAGCSVVLPSLAQCEAAPSTAGCGAVLPNLAQCLAAPATAGCSAVLPSLATCGAAPATPGCAVVLPSLVVCTSAPATAGCAAVLPTLSACIAAPATAGCSAVLPTLAACVANPAASGCGAVLPSLAQCVSTPSLAGCGAVLPTLAQCAVAPSQAGCSVVLPSLAQCVAAPSQAGCAVVLPSLAQCVAMPTLPGCASVLPTLSQCIAAPFQSGCVAVLPSLNQCVAAPALAGCSVVLPTLAQCVSVPGTAGCAVVLPALNQCVANPALPGCAVVLPGLASCSANPALAGCSAVLPSVSQCSATPTLAGCVAVLPSLPQCVAAPSAPGCVAVLPSLGQCVTTPTAAGCGAVLPTLAQCVGSPTLQGCTVVLPTVNACVANPSAPGCAVVTPPTGLAAGEAVTQAIQDSVYLINTATSQSTLPGSTQAQAPLGKELSETQVAKAATGTTQGDASELRKKTYCN</sequence>
<feature type="domain" description="Filamentous haemagglutinin FhaB/tRNA nuclease CdiA-like TPS" evidence="2">
    <location>
        <begin position="30"/>
        <end position="141"/>
    </location>
</feature>
<name>A0ABX0LW75_9BURK</name>
<dbReference type="Pfam" id="PF05860">
    <property type="entry name" value="TPS"/>
    <property type="match status" value="1"/>
</dbReference>
<dbReference type="RefSeq" id="WP_167228688.1">
    <property type="nucleotide sequence ID" value="NZ_VUYU01000019.1"/>
</dbReference>
<dbReference type="Proteomes" id="UP000785613">
    <property type="component" value="Unassembled WGS sequence"/>
</dbReference>
<keyword evidence="4" id="KW-1185">Reference proteome</keyword>
<dbReference type="Gene3D" id="2.160.20.10">
    <property type="entry name" value="Single-stranded right-handed beta-helix, Pectin lyase-like"/>
    <property type="match status" value="1"/>
</dbReference>
<evidence type="ECO:0000313" key="4">
    <source>
        <dbReference type="Proteomes" id="UP000785613"/>
    </source>
</evidence>
<protein>
    <submittedName>
        <fullName evidence="3">Filamentous hemagglutinin N-terminal domain-containing protein</fullName>
    </submittedName>
</protein>
<reference evidence="3 4" key="1">
    <citation type="submission" date="2019-09" db="EMBL/GenBank/DDBJ databases">
        <title>Taxonomy of Antarctic Massilia spp.: description of Massilia rubra sp. nov., Massilia aquatica sp. nov., Massilia mucilaginosa sp. nov., Massilia frigida sp. nov. isolated from streams, lakes and regoliths.</title>
        <authorList>
            <person name="Holochova P."/>
            <person name="Sedlacek I."/>
            <person name="Kralova S."/>
            <person name="Maslanova I."/>
            <person name="Busse H.-J."/>
            <person name="Stankova E."/>
            <person name="Vrbovska V."/>
            <person name="Kovarovic V."/>
            <person name="Bartak M."/>
            <person name="Svec P."/>
            <person name="Pantucek R."/>
        </authorList>
    </citation>
    <scope>NUCLEOTIDE SEQUENCE [LARGE SCALE GENOMIC DNA]</scope>
    <source>
        <strain evidence="3 4">CCM 8692</strain>
    </source>
</reference>
<feature type="chain" id="PRO_5046291955" evidence="1">
    <location>
        <begin position="33"/>
        <end position="1515"/>
    </location>
</feature>
<proteinExistence type="predicted"/>
<feature type="signal peptide" evidence="1">
    <location>
        <begin position="1"/>
        <end position="32"/>
    </location>
</feature>
<dbReference type="SUPFAM" id="SSF51126">
    <property type="entry name" value="Pectin lyase-like"/>
    <property type="match status" value="1"/>
</dbReference>
<evidence type="ECO:0000313" key="3">
    <source>
        <dbReference type="EMBL" id="NHZ36585.1"/>
    </source>
</evidence>
<dbReference type="InterPro" id="IPR011050">
    <property type="entry name" value="Pectin_lyase_fold/virulence"/>
</dbReference>
<keyword evidence="1" id="KW-0732">Signal</keyword>
<dbReference type="SMART" id="SM00912">
    <property type="entry name" value="Haemagg_act"/>
    <property type="match status" value="1"/>
</dbReference>
<gene>
    <name evidence="3" type="ORF">F0185_23760</name>
</gene>
<dbReference type="InterPro" id="IPR012334">
    <property type="entry name" value="Pectin_lyas_fold"/>
</dbReference>
<dbReference type="PANTHER" id="PTHR12338">
    <property type="entry name" value="AUTOTRANSPORTER"/>
    <property type="match status" value="1"/>
</dbReference>
<dbReference type="PANTHER" id="PTHR12338:SF5">
    <property type="entry name" value="ANTIGEN 43-RELATED"/>
    <property type="match status" value="1"/>
</dbReference>
<dbReference type="EMBL" id="VUYU01000019">
    <property type="protein sequence ID" value="NHZ36585.1"/>
    <property type="molecule type" value="Genomic_DNA"/>
</dbReference>
<organism evidence="3 4">
    <name type="scientific">Massilia rubra</name>
    <dbReference type="NCBI Taxonomy" id="2607910"/>
    <lineage>
        <taxon>Bacteria</taxon>
        <taxon>Pseudomonadati</taxon>
        <taxon>Pseudomonadota</taxon>
        <taxon>Betaproteobacteria</taxon>
        <taxon>Burkholderiales</taxon>
        <taxon>Oxalobacteraceae</taxon>
        <taxon>Telluria group</taxon>
        <taxon>Massilia</taxon>
    </lineage>
</organism>
<dbReference type="NCBIfam" id="TIGR01901">
    <property type="entry name" value="adhes_NPXG"/>
    <property type="match status" value="1"/>
</dbReference>
<comment type="caution">
    <text evidence="3">The sequence shown here is derived from an EMBL/GenBank/DDBJ whole genome shotgun (WGS) entry which is preliminary data.</text>
</comment>
<accession>A0ABX0LW75</accession>
<dbReference type="InterPro" id="IPR008638">
    <property type="entry name" value="FhaB/CdiA-like_TPS"/>
</dbReference>
<evidence type="ECO:0000256" key="1">
    <source>
        <dbReference type="SAM" id="SignalP"/>
    </source>
</evidence>
<dbReference type="InterPro" id="IPR050909">
    <property type="entry name" value="Bact_Autotransporter_VF"/>
</dbReference>